<proteinExistence type="predicted"/>
<protein>
    <submittedName>
        <fullName evidence="1">Uncharacterized protein</fullName>
    </submittedName>
</protein>
<evidence type="ECO:0000313" key="2">
    <source>
        <dbReference type="Proteomes" id="UP000196531"/>
    </source>
</evidence>
<comment type="caution">
    <text evidence="1">The sequence shown here is derived from an EMBL/GenBank/DDBJ whole genome shotgun (WGS) entry which is preliminary data.</text>
</comment>
<accession>A0A1Y5FEB0</accession>
<evidence type="ECO:0000313" key="1">
    <source>
        <dbReference type="EMBL" id="OUR97230.1"/>
    </source>
</evidence>
<organism evidence="1 2">
    <name type="scientific">Halobacteriovorax marinus</name>
    <dbReference type="NCBI Taxonomy" id="97084"/>
    <lineage>
        <taxon>Bacteria</taxon>
        <taxon>Pseudomonadati</taxon>
        <taxon>Bdellovibrionota</taxon>
        <taxon>Bacteriovoracia</taxon>
        <taxon>Bacteriovoracales</taxon>
        <taxon>Halobacteriovoraceae</taxon>
        <taxon>Halobacteriovorax</taxon>
    </lineage>
</organism>
<reference evidence="2" key="1">
    <citation type="journal article" date="2017" name="Proc. Natl. Acad. Sci. U.S.A.">
        <title>Simulation of Deepwater Horizon oil plume reveals substrate specialization within a complex community of hydrocarbon-degraders.</title>
        <authorList>
            <person name="Hu P."/>
            <person name="Dubinsky E.A."/>
            <person name="Probst A.J."/>
            <person name="Wang J."/>
            <person name="Sieber C.M.K."/>
            <person name="Tom L.M."/>
            <person name="Gardinali P."/>
            <person name="Banfield J.F."/>
            <person name="Atlas R.M."/>
            <person name="Andersen G.L."/>
        </authorList>
    </citation>
    <scope>NUCLEOTIDE SEQUENCE [LARGE SCALE GENOMIC DNA]</scope>
</reference>
<gene>
    <name evidence="1" type="ORF">A9Q84_12960</name>
</gene>
<dbReference type="AlphaFoldDB" id="A0A1Y5FEB0"/>
<name>A0A1Y5FEB0_9BACT</name>
<sequence length="565" mass="66635">MTREWIIFLIMLISVSSNALVPLESILLGDFSKRYSKESEDPFDYLYKRNGELEGKQAHKRQLTIYRGFYEEGKNLQNSCKSSDKVGYATPWQKDQVRRSLLATLQYIGLDISIRAIPQYAKYFEFSRDEYVNMVDNLVGNYCSKNLSIISLKQLRKNFLVRYDEENTFKLPSIEGNTLFPEKLSSIANKDDAKEREFLKTIRLFQSFCSWGGDIENLRLLVPFIKHPVIYKLLMRQISGRNLDWKENSRSVISVRKQKTIKVLCDGLICRKVKSGKFYKYFPTSVGHKSFDDDLGRLYCQEIRDVDYKIKGQAPKIAKIIKSMTFDEENLLVAQFISLQTGIPDLFIRSNNYKSAINFLRFNIDKTWNDWSDSQIDRFQGEVYYEEPLTMELVERSLYYKNYVAKFQVIFDVNLGELDRANQKVGKISTKFTIPFSNKFLKWARSEWIALDPRNKKRKDELFSKMKIRIQPIVENIRKKFPVAPWNGNLHAIIRNELLDQLSLYQGPYFKENTTGMVKVPIKINFAPYALKYLRYEYKVKQNEEKSRRQDKLFKLKEIEENDQL</sequence>
<dbReference type="EMBL" id="MAAO01000006">
    <property type="protein sequence ID" value="OUR97230.1"/>
    <property type="molecule type" value="Genomic_DNA"/>
</dbReference>
<dbReference type="Proteomes" id="UP000196531">
    <property type="component" value="Unassembled WGS sequence"/>
</dbReference>